<evidence type="ECO:0000259" key="8">
    <source>
        <dbReference type="SMART" id="SM01002"/>
    </source>
</evidence>
<dbReference type="InterPro" id="IPR007698">
    <property type="entry name" value="AlaDH/PNT_NAD(H)-bd"/>
</dbReference>
<keyword evidence="3" id="KW-0547">Nucleotide-binding</keyword>
<dbReference type="Proteomes" id="UP000218231">
    <property type="component" value="Unassembled WGS sequence"/>
</dbReference>
<evidence type="ECO:0000256" key="4">
    <source>
        <dbReference type="ARBA" id="ARBA00022857"/>
    </source>
</evidence>
<keyword evidence="6" id="KW-0520">NAD</keyword>
<dbReference type="STRING" id="2018661.A0A2A2M3D7"/>
<protein>
    <recommendedName>
        <fullName evidence="2">proton-translocating NAD(P)(+) transhydrogenase</fullName>
        <ecNumber evidence="2">7.1.1.1</ecNumber>
    </recommendedName>
</protein>
<evidence type="ECO:0000259" key="9">
    <source>
        <dbReference type="SMART" id="SM01003"/>
    </source>
</evidence>
<dbReference type="Pfam" id="PF05222">
    <property type="entry name" value="AlaDh_PNT_N"/>
    <property type="match status" value="1"/>
</dbReference>
<accession>A0A2A2M3D7</accession>
<dbReference type="EC" id="7.1.1.1" evidence="2"/>
<dbReference type="Pfam" id="PF01262">
    <property type="entry name" value="AlaDh_PNT_C"/>
    <property type="match status" value="1"/>
</dbReference>
<dbReference type="PANTHER" id="PTHR10160">
    <property type="entry name" value="NAD(P) TRANSHYDROGENASE"/>
    <property type="match status" value="1"/>
</dbReference>
<dbReference type="SMART" id="SM01003">
    <property type="entry name" value="AlaDh_PNT_N"/>
    <property type="match status" value="1"/>
</dbReference>
<dbReference type="OrthoDB" id="37244at2759"/>
<dbReference type="PANTHER" id="PTHR10160:SF19">
    <property type="entry name" value="PROTON-TRANSLOCATING NAD(P)(+) TRANSHYDROGENASE"/>
    <property type="match status" value="1"/>
</dbReference>
<dbReference type="SUPFAM" id="SSF52283">
    <property type="entry name" value="Formate/glycerate dehydrogenase catalytic domain-like"/>
    <property type="match status" value="1"/>
</dbReference>
<evidence type="ECO:0000313" key="10">
    <source>
        <dbReference type="EMBL" id="PAV92747.1"/>
    </source>
</evidence>
<evidence type="ECO:0000256" key="6">
    <source>
        <dbReference type="ARBA" id="ARBA00023027"/>
    </source>
</evidence>
<dbReference type="SMART" id="SM01002">
    <property type="entry name" value="AlaDh_PNT_C"/>
    <property type="match status" value="1"/>
</dbReference>
<feature type="domain" description="Alanine dehydrogenase/pyridine nucleotide transhydrogenase N-terminal" evidence="9">
    <location>
        <begin position="4"/>
        <end position="117"/>
    </location>
</feature>
<dbReference type="SUPFAM" id="SSF51735">
    <property type="entry name" value="NAD(P)-binding Rossmann-fold domains"/>
    <property type="match status" value="1"/>
</dbReference>
<evidence type="ECO:0000313" key="11">
    <source>
        <dbReference type="Proteomes" id="UP000218231"/>
    </source>
</evidence>
<comment type="caution">
    <text evidence="10">The sequence shown here is derived from an EMBL/GenBank/DDBJ whole genome shotgun (WGS) entry which is preliminary data.</text>
</comment>
<dbReference type="GO" id="GO:0006740">
    <property type="term" value="P:NADPH regeneration"/>
    <property type="evidence" value="ECO:0007669"/>
    <property type="project" value="TreeGrafter"/>
</dbReference>
<dbReference type="GO" id="GO:0016491">
    <property type="term" value="F:oxidoreductase activity"/>
    <property type="evidence" value="ECO:0007669"/>
    <property type="project" value="InterPro"/>
</dbReference>
<evidence type="ECO:0000256" key="3">
    <source>
        <dbReference type="ARBA" id="ARBA00022741"/>
    </source>
</evidence>
<dbReference type="PROSITE" id="PS00837">
    <property type="entry name" value="ALADH_PNT_2"/>
    <property type="match status" value="1"/>
</dbReference>
<dbReference type="AlphaFoldDB" id="A0A2A2M3D7"/>
<dbReference type="EMBL" id="LIAE01006044">
    <property type="protein sequence ID" value="PAV92747.1"/>
    <property type="molecule type" value="Genomic_DNA"/>
</dbReference>
<reference evidence="10 11" key="1">
    <citation type="journal article" date="2017" name="Curr. Biol.">
        <title>Genome architecture and evolution of a unichromosomal asexual nematode.</title>
        <authorList>
            <person name="Fradin H."/>
            <person name="Zegar C."/>
            <person name="Gutwein M."/>
            <person name="Lucas J."/>
            <person name="Kovtun M."/>
            <person name="Corcoran D."/>
            <person name="Baugh L.R."/>
            <person name="Kiontke K."/>
            <person name="Gunsalus K."/>
            <person name="Fitch D.H."/>
            <person name="Piano F."/>
        </authorList>
    </citation>
    <scope>NUCLEOTIDE SEQUENCE [LARGE SCALE GENOMIC DNA]</scope>
    <source>
        <strain evidence="10">PF1309</strain>
    </source>
</reference>
<dbReference type="GO" id="GO:0050661">
    <property type="term" value="F:NADP binding"/>
    <property type="evidence" value="ECO:0007669"/>
    <property type="project" value="TreeGrafter"/>
</dbReference>
<organism evidence="10 11">
    <name type="scientific">Diploscapter pachys</name>
    <dbReference type="NCBI Taxonomy" id="2018661"/>
    <lineage>
        <taxon>Eukaryota</taxon>
        <taxon>Metazoa</taxon>
        <taxon>Ecdysozoa</taxon>
        <taxon>Nematoda</taxon>
        <taxon>Chromadorea</taxon>
        <taxon>Rhabditida</taxon>
        <taxon>Rhabditina</taxon>
        <taxon>Rhabditomorpha</taxon>
        <taxon>Rhabditoidea</taxon>
        <taxon>Rhabditidae</taxon>
        <taxon>Diploscapter</taxon>
    </lineage>
</organism>
<evidence type="ECO:0000256" key="7">
    <source>
        <dbReference type="ARBA" id="ARBA00048202"/>
    </source>
</evidence>
<name>A0A2A2M3D7_9BILA</name>
<evidence type="ECO:0000256" key="2">
    <source>
        <dbReference type="ARBA" id="ARBA00012943"/>
    </source>
</evidence>
<keyword evidence="11" id="KW-1185">Reference proteome</keyword>
<dbReference type="GO" id="GO:0008750">
    <property type="term" value="F:proton-translocating NAD(P)+ transhydrogenase activity"/>
    <property type="evidence" value="ECO:0007669"/>
    <property type="project" value="UniProtKB-EC"/>
</dbReference>
<evidence type="ECO:0000256" key="5">
    <source>
        <dbReference type="ARBA" id="ARBA00022967"/>
    </source>
</evidence>
<keyword evidence="5" id="KW-1278">Translocase</keyword>
<dbReference type="Gene3D" id="3.40.50.720">
    <property type="entry name" value="NAD(P)-binding Rossmann-like Domain"/>
    <property type="match status" value="2"/>
</dbReference>
<comment type="similarity">
    <text evidence="1">In the N-terminal section; belongs to the AlaDH/PNT family.</text>
</comment>
<dbReference type="InterPro" id="IPR036291">
    <property type="entry name" value="NAD(P)-bd_dom_sf"/>
</dbReference>
<gene>
    <name evidence="10" type="ORF">WR25_26833</name>
</gene>
<dbReference type="GO" id="GO:0005743">
    <property type="term" value="C:mitochondrial inner membrane"/>
    <property type="evidence" value="ECO:0007669"/>
    <property type="project" value="TreeGrafter"/>
</dbReference>
<comment type="catalytic activity">
    <reaction evidence="7">
        <text>NAD(+) + NADPH + H(+)(in) = NADH + NADP(+) + H(+)(out)</text>
        <dbReference type="Rhea" id="RHEA:47992"/>
        <dbReference type="ChEBI" id="CHEBI:15378"/>
        <dbReference type="ChEBI" id="CHEBI:57540"/>
        <dbReference type="ChEBI" id="CHEBI:57783"/>
        <dbReference type="ChEBI" id="CHEBI:57945"/>
        <dbReference type="ChEBI" id="CHEBI:58349"/>
        <dbReference type="EC" id="7.1.1.1"/>
    </reaction>
</comment>
<sequence>MASEALIKKGFSVKVEKDAGISAGWADADYSKVGASIASADDILKSDIVLKVRAPTTSEVEKLRSGNTLISFVYPAQNKPLLEALAKKNHTVFAMDCVPRISRAQVFDALSRQFLFEFLKVKKNLNFELFLIGNATMANIAGYRAVIEAAHHFGRFFTGQITAAGKVPPAKVLVIGGGVAGLSAIGTAKGMGAIVRGFDTRSVVKDQIQSLGAEFLTVEIKEEGEGSGGYAKEMSPAFIKAEMDLFAKQCKDVDIIVTTALIPGKKAPILITEKSIWFC</sequence>
<keyword evidence="4" id="KW-0521">NADP</keyword>
<dbReference type="InterPro" id="IPR007886">
    <property type="entry name" value="AlaDH/PNT_N"/>
</dbReference>
<dbReference type="InterPro" id="IPR008143">
    <property type="entry name" value="Ala_DH/PNT_CS2"/>
</dbReference>
<feature type="domain" description="Alanine dehydrogenase/pyridine nucleotide transhydrogenase NAD(H)-binding" evidence="8">
    <location>
        <begin position="150"/>
        <end position="279"/>
    </location>
</feature>
<evidence type="ECO:0000256" key="1">
    <source>
        <dbReference type="ARBA" id="ARBA00005624"/>
    </source>
</evidence>
<proteinExistence type="inferred from homology"/>